<protein>
    <submittedName>
        <fullName evidence="1">Uncharacterized protein</fullName>
    </submittedName>
</protein>
<gene>
    <name evidence="1" type="ORF">F4821DRAFT_74861</name>
</gene>
<sequence>MRNAATPRNNPKFDPRCMKEKRRPCQHCIEDCIQGPNHFCAVRLSSSGQVCSRCEDHPQESPCIPFPGLDMEKFLEVRGILRRYPENLSAKADFRWEGGRLQYAISKLLDAEINEASDEEEIGEYVKNDGKKESLATRVAVLEAQLQAMVNQVSQSETPASPPERDNATQASNLLPEPSELLSLSPENDVMLTLLIMKEAEPDAALETARVDASKSRKRAGGEVVGQELPDLDSHASTSSPARPAKPKKQRKLPHSN</sequence>
<evidence type="ECO:0000313" key="1">
    <source>
        <dbReference type="EMBL" id="KAI6093086.1"/>
    </source>
</evidence>
<dbReference type="EMBL" id="MU394281">
    <property type="protein sequence ID" value="KAI6093086.1"/>
    <property type="molecule type" value="Genomic_DNA"/>
</dbReference>
<name>A0ACC0DK07_9PEZI</name>
<comment type="caution">
    <text evidence="1">The sequence shown here is derived from an EMBL/GenBank/DDBJ whole genome shotgun (WGS) entry which is preliminary data.</text>
</comment>
<organism evidence="1 2">
    <name type="scientific">Hypoxylon rubiginosum</name>
    <dbReference type="NCBI Taxonomy" id="110542"/>
    <lineage>
        <taxon>Eukaryota</taxon>
        <taxon>Fungi</taxon>
        <taxon>Dikarya</taxon>
        <taxon>Ascomycota</taxon>
        <taxon>Pezizomycotina</taxon>
        <taxon>Sordariomycetes</taxon>
        <taxon>Xylariomycetidae</taxon>
        <taxon>Xylariales</taxon>
        <taxon>Hypoxylaceae</taxon>
        <taxon>Hypoxylon</taxon>
    </lineage>
</organism>
<reference evidence="1 2" key="1">
    <citation type="journal article" date="2022" name="New Phytol.">
        <title>Ecological generalism drives hyperdiversity of secondary metabolite gene clusters in xylarialean endophytes.</title>
        <authorList>
            <person name="Franco M.E.E."/>
            <person name="Wisecaver J.H."/>
            <person name="Arnold A.E."/>
            <person name="Ju Y.M."/>
            <person name="Slot J.C."/>
            <person name="Ahrendt S."/>
            <person name="Moore L.P."/>
            <person name="Eastman K.E."/>
            <person name="Scott K."/>
            <person name="Konkel Z."/>
            <person name="Mondo S.J."/>
            <person name="Kuo A."/>
            <person name="Hayes R.D."/>
            <person name="Haridas S."/>
            <person name="Andreopoulos B."/>
            <person name="Riley R."/>
            <person name="LaButti K."/>
            <person name="Pangilinan J."/>
            <person name="Lipzen A."/>
            <person name="Amirebrahimi M."/>
            <person name="Yan J."/>
            <person name="Adam C."/>
            <person name="Keymanesh K."/>
            <person name="Ng V."/>
            <person name="Louie K."/>
            <person name="Northen T."/>
            <person name="Drula E."/>
            <person name="Henrissat B."/>
            <person name="Hsieh H.M."/>
            <person name="Youens-Clark K."/>
            <person name="Lutzoni F."/>
            <person name="Miadlikowska J."/>
            <person name="Eastwood D.C."/>
            <person name="Hamelin R.C."/>
            <person name="Grigoriev I.V."/>
            <person name="U'Ren J.M."/>
        </authorList>
    </citation>
    <scope>NUCLEOTIDE SEQUENCE [LARGE SCALE GENOMIC DNA]</scope>
    <source>
        <strain evidence="1 2">ER1909</strain>
    </source>
</reference>
<evidence type="ECO:0000313" key="2">
    <source>
        <dbReference type="Proteomes" id="UP001497680"/>
    </source>
</evidence>
<dbReference type="Proteomes" id="UP001497680">
    <property type="component" value="Unassembled WGS sequence"/>
</dbReference>
<proteinExistence type="predicted"/>
<keyword evidence="2" id="KW-1185">Reference proteome</keyword>
<accession>A0ACC0DK07</accession>